<reference evidence="2 3" key="1">
    <citation type="submission" date="2016-07" db="EMBL/GenBank/DDBJ databases">
        <title>Complete genome sequence of the Lentzea guizhouensis DHS C013.</title>
        <authorList>
            <person name="Cao C."/>
        </authorList>
    </citation>
    <scope>NUCLEOTIDE SEQUENCE [LARGE SCALE GENOMIC DNA]</scope>
    <source>
        <strain evidence="2 3">DHS C013</strain>
    </source>
</reference>
<gene>
    <name evidence="2" type="ORF">BBK82_08290</name>
</gene>
<dbReference type="OrthoDB" id="5508807at2"/>
<organism evidence="2 3">
    <name type="scientific">Lentzea guizhouensis</name>
    <dbReference type="NCBI Taxonomy" id="1586287"/>
    <lineage>
        <taxon>Bacteria</taxon>
        <taxon>Bacillati</taxon>
        <taxon>Actinomycetota</taxon>
        <taxon>Actinomycetes</taxon>
        <taxon>Pseudonocardiales</taxon>
        <taxon>Pseudonocardiaceae</taxon>
        <taxon>Lentzea</taxon>
    </lineage>
</organism>
<proteinExistence type="predicted"/>
<dbReference type="Proteomes" id="UP000093053">
    <property type="component" value="Chromosome"/>
</dbReference>
<dbReference type="RefSeq" id="WP_065914474.1">
    <property type="nucleotide sequence ID" value="NZ_CP016793.1"/>
</dbReference>
<evidence type="ECO:0000313" key="3">
    <source>
        <dbReference type="Proteomes" id="UP000093053"/>
    </source>
</evidence>
<dbReference type="KEGG" id="led:BBK82_08290"/>
<dbReference type="EMBL" id="CP016793">
    <property type="protein sequence ID" value="ANZ36067.1"/>
    <property type="molecule type" value="Genomic_DNA"/>
</dbReference>
<dbReference type="STRING" id="1586287.BBK82_08290"/>
<sequence length="102" mass="11500">MIDHDEAPEMEAPADPWSALLPGQELVPAYLTSRFAAQYRVIVEVLLAEQDTSLTGLSYDEVASEVLHLDARLVRWRILPRCRKPPAGGEGSDRRSWRSRVN</sequence>
<name>A0A1B2HEC5_9PSEU</name>
<accession>A0A1B2HEC5</accession>
<feature type="region of interest" description="Disordered" evidence="1">
    <location>
        <begin position="82"/>
        <end position="102"/>
    </location>
</feature>
<keyword evidence="3" id="KW-1185">Reference proteome</keyword>
<dbReference type="AlphaFoldDB" id="A0A1B2HEC5"/>
<evidence type="ECO:0000313" key="2">
    <source>
        <dbReference type="EMBL" id="ANZ36067.1"/>
    </source>
</evidence>
<evidence type="ECO:0000256" key="1">
    <source>
        <dbReference type="SAM" id="MobiDB-lite"/>
    </source>
</evidence>
<protein>
    <submittedName>
        <fullName evidence="2">Uncharacterized protein</fullName>
    </submittedName>
</protein>